<evidence type="ECO:0000256" key="3">
    <source>
        <dbReference type="ARBA" id="ARBA00022741"/>
    </source>
</evidence>
<comment type="caution">
    <text evidence="6">The sequence shown here is derived from an EMBL/GenBank/DDBJ whole genome shotgun (WGS) entry which is preliminary data.</text>
</comment>
<accession>A0A4R8VBC4</accession>
<dbReference type="SMART" id="SM00382">
    <property type="entry name" value="AAA"/>
    <property type="match status" value="1"/>
</dbReference>
<dbReference type="EMBL" id="SOFI01000003">
    <property type="protein sequence ID" value="TFB79915.1"/>
    <property type="molecule type" value="Genomic_DNA"/>
</dbReference>
<dbReference type="Proteomes" id="UP000298488">
    <property type="component" value="Unassembled WGS sequence"/>
</dbReference>
<dbReference type="OrthoDB" id="9804819at2"/>
<keyword evidence="4 6" id="KW-0067">ATP-binding</keyword>
<evidence type="ECO:0000313" key="6">
    <source>
        <dbReference type="EMBL" id="TFB79915.1"/>
    </source>
</evidence>
<dbReference type="SUPFAM" id="SSF52540">
    <property type="entry name" value="P-loop containing nucleoside triphosphate hydrolases"/>
    <property type="match status" value="1"/>
</dbReference>
<name>A0A4R8VBC4_9MICO</name>
<gene>
    <name evidence="6" type="ORF">E3N84_07570</name>
</gene>
<feature type="domain" description="ABC transporter" evidence="5">
    <location>
        <begin position="2"/>
        <end position="227"/>
    </location>
</feature>
<dbReference type="Gene3D" id="3.40.50.300">
    <property type="entry name" value="P-loop containing nucleotide triphosphate hydrolases"/>
    <property type="match status" value="1"/>
</dbReference>
<evidence type="ECO:0000259" key="5">
    <source>
        <dbReference type="PROSITE" id="PS50893"/>
    </source>
</evidence>
<dbReference type="Pfam" id="PF00005">
    <property type="entry name" value="ABC_tran"/>
    <property type="match status" value="1"/>
</dbReference>
<dbReference type="GO" id="GO:0016887">
    <property type="term" value="F:ATP hydrolysis activity"/>
    <property type="evidence" value="ECO:0007669"/>
    <property type="project" value="InterPro"/>
</dbReference>
<keyword evidence="7" id="KW-1185">Reference proteome</keyword>
<evidence type="ECO:0000256" key="2">
    <source>
        <dbReference type="ARBA" id="ARBA00022448"/>
    </source>
</evidence>
<dbReference type="AlphaFoldDB" id="A0A4R8VBC4"/>
<sequence length="306" mass="33274">MIEVEHLTKRFGDRLALDDLSFRVDAGKVTAFLGPNGAGKTTTMRLILGLDRPTSGRALVGGRAFRDYVDPICQVGALLDTKFAHPRRTAFDHLLVIAATHRIPRSRVHEVIEETGLESVAGERVLKFSLGMTQRLGIASALLGSPRILILDEPVNGLDIDGVSWFRELCRRYAADGAAVFLSSHLMSEVERVADQVIVLGRGRVLKDAPLFEFRQGAAVVSVVTEHATEFAAHLERLGASVLMSGDHSLSVTGLSAAEIGSAALRQGIALERLNEESRSLEDSYRVLTDQDIEFRSMTNSGDVAE</sequence>
<evidence type="ECO:0000256" key="1">
    <source>
        <dbReference type="ARBA" id="ARBA00005417"/>
    </source>
</evidence>
<dbReference type="GO" id="GO:0005524">
    <property type="term" value="F:ATP binding"/>
    <property type="evidence" value="ECO:0007669"/>
    <property type="project" value="UniProtKB-KW"/>
</dbReference>
<keyword evidence="2" id="KW-0813">Transport</keyword>
<evidence type="ECO:0000256" key="4">
    <source>
        <dbReference type="ARBA" id="ARBA00022840"/>
    </source>
</evidence>
<reference evidence="6 7" key="1">
    <citation type="submission" date="2019-03" db="EMBL/GenBank/DDBJ databases">
        <title>Genomics of glacier-inhabiting Cryobacterium strains.</title>
        <authorList>
            <person name="Liu Q."/>
            <person name="Xin Y.-H."/>
        </authorList>
    </citation>
    <scope>NUCLEOTIDE SEQUENCE [LARGE SCALE GENOMIC DNA]</scope>
    <source>
        <strain evidence="6 7">CGMCC 1.10440</strain>
    </source>
</reference>
<dbReference type="PANTHER" id="PTHR43335:SF4">
    <property type="entry name" value="ABC TRANSPORTER, ATP-BINDING PROTEIN"/>
    <property type="match status" value="1"/>
</dbReference>
<evidence type="ECO:0000313" key="7">
    <source>
        <dbReference type="Proteomes" id="UP000298488"/>
    </source>
</evidence>
<organism evidence="6 7">
    <name type="scientific">Terrimesophilobacter mesophilus</name>
    <dbReference type="NCBI Taxonomy" id="433647"/>
    <lineage>
        <taxon>Bacteria</taxon>
        <taxon>Bacillati</taxon>
        <taxon>Actinomycetota</taxon>
        <taxon>Actinomycetes</taxon>
        <taxon>Micrococcales</taxon>
        <taxon>Microbacteriaceae</taxon>
        <taxon>Terrimesophilobacter</taxon>
    </lineage>
</organism>
<protein>
    <submittedName>
        <fullName evidence="6">ATP-binding cassette domain-containing protein</fullName>
    </submittedName>
</protein>
<proteinExistence type="inferred from homology"/>
<keyword evidence="3" id="KW-0547">Nucleotide-binding</keyword>
<dbReference type="RefSeq" id="WP_104095783.1">
    <property type="nucleotide sequence ID" value="NZ_JACHBP010000001.1"/>
</dbReference>
<dbReference type="PROSITE" id="PS50893">
    <property type="entry name" value="ABC_TRANSPORTER_2"/>
    <property type="match status" value="1"/>
</dbReference>
<dbReference type="InterPro" id="IPR003593">
    <property type="entry name" value="AAA+_ATPase"/>
</dbReference>
<dbReference type="InterPro" id="IPR027417">
    <property type="entry name" value="P-loop_NTPase"/>
</dbReference>
<comment type="similarity">
    <text evidence="1">Belongs to the ABC transporter superfamily.</text>
</comment>
<dbReference type="PANTHER" id="PTHR43335">
    <property type="entry name" value="ABC TRANSPORTER, ATP-BINDING PROTEIN"/>
    <property type="match status" value="1"/>
</dbReference>
<dbReference type="InterPro" id="IPR003439">
    <property type="entry name" value="ABC_transporter-like_ATP-bd"/>
</dbReference>